<organism evidence="1 2">
    <name type="scientific">Zoogloea oryzae</name>
    <dbReference type="NCBI Taxonomy" id="310767"/>
    <lineage>
        <taxon>Bacteria</taxon>
        <taxon>Pseudomonadati</taxon>
        <taxon>Pseudomonadota</taxon>
        <taxon>Betaproteobacteria</taxon>
        <taxon>Rhodocyclales</taxon>
        <taxon>Zoogloeaceae</taxon>
        <taxon>Zoogloea</taxon>
    </lineage>
</organism>
<sequence>MQIGCRTNAGTVALEFSTAARDMRDKATSGALNEMAEQAKVAAARGIRDAGYKVRVRTIKAGLSISRASPSKLRAAVIARGQPIPLVEFSARDTSRGVSVSVLHGRKTISGAFIGVMPNGHRGVFVRVEGAQHKKMKTRGKASWHALGIRELFGPSVPDGLANREVQDALQAFVAEKFPVLLERHHKWLASRRRR</sequence>
<evidence type="ECO:0008006" key="3">
    <source>
        <dbReference type="Google" id="ProtNLM"/>
    </source>
</evidence>
<keyword evidence="2" id="KW-1185">Reference proteome</keyword>
<evidence type="ECO:0000313" key="1">
    <source>
        <dbReference type="EMBL" id="GLT20797.1"/>
    </source>
</evidence>
<dbReference type="InterPro" id="IPR010633">
    <property type="entry name" value="Phage_lambda_GpZ"/>
</dbReference>
<comment type="caution">
    <text evidence="1">The sequence shown here is derived from an EMBL/GenBank/DDBJ whole genome shotgun (WGS) entry which is preliminary data.</text>
</comment>
<reference evidence="2" key="1">
    <citation type="journal article" date="2019" name="Int. J. Syst. Evol. Microbiol.">
        <title>The Global Catalogue of Microorganisms (GCM) 10K type strain sequencing project: providing services to taxonomists for standard genome sequencing and annotation.</title>
        <authorList>
            <consortium name="The Broad Institute Genomics Platform"/>
            <consortium name="The Broad Institute Genome Sequencing Center for Infectious Disease"/>
            <person name="Wu L."/>
            <person name="Ma J."/>
        </authorList>
    </citation>
    <scope>NUCLEOTIDE SEQUENCE [LARGE SCALE GENOMIC DNA]</scope>
    <source>
        <strain evidence="2">NBRC 102407</strain>
    </source>
</reference>
<name>A0ABQ6F5H4_9RHOO</name>
<dbReference type="Proteomes" id="UP001157167">
    <property type="component" value="Unassembled WGS sequence"/>
</dbReference>
<dbReference type="EMBL" id="BSPX01000002">
    <property type="protein sequence ID" value="GLT20797.1"/>
    <property type="molecule type" value="Genomic_DNA"/>
</dbReference>
<accession>A0ABQ6F5H4</accession>
<dbReference type="Pfam" id="PF06763">
    <property type="entry name" value="Minor_tail_Z"/>
    <property type="match status" value="1"/>
</dbReference>
<proteinExistence type="predicted"/>
<gene>
    <name evidence="1" type="ORF">GCM10007933_02490</name>
</gene>
<evidence type="ECO:0000313" key="2">
    <source>
        <dbReference type="Proteomes" id="UP001157167"/>
    </source>
</evidence>
<protein>
    <recommendedName>
        <fullName evidence="3">Phage tail protein</fullName>
    </recommendedName>
</protein>